<dbReference type="SUPFAM" id="SSF52096">
    <property type="entry name" value="ClpP/crotonase"/>
    <property type="match status" value="1"/>
</dbReference>
<gene>
    <name evidence="1" type="ORF">BXY39_1064</name>
</gene>
<evidence type="ECO:0000313" key="1">
    <source>
        <dbReference type="EMBL" id="RMB08431.1"/>
    </source>
</evidence>
<dbReference type="Gene3D" id="3.90.226.10">
    <property type="entry name" value="2-enoyl-CoA Hydratase, Chain A, domain 1"/>
    <property type="match status" value="1"/>
</dbReference>
<dbReference type="AlphaFoldDB" id="A0A3M0CFQ6"/>
<sequence length="297" mass="32782">MTNIFHTRSVEEAPVPDFTDLVFEDRGTVAKITLNRPDVTNALSIHLSAELTRAFEYLRDSERFKIVVITGAGGNFCAGDDLTEMGAGAWGNANQVMRRVRAYQHMANTLEELDKITIAAADGYCVGGGLEITMACDFVICSERCRWGMPEVDWGITPGWGGTTRMARLIGRRMTKEINLLGALHPARRGVDLGLFNRTVPHDRLAAETDALVDLLRTKNQQGLRQLKFMINKNVEADLYTAQGFEALGAALTGAALGGWEIDDADGAHGWHAYKSRDPESAIRRRRQAALDFWVDA</sequence>
<dbReference type="InterPro" id="IPR001753">
    <property type="entry name" value="Enoyl-CoA_hydra/iso"/>
</dbReference>
<dbReference type="Proteomes" id="UP000271227">
    <property type="component" value="Unassembled WGS sequence"/>
</dbReference>
<dbReference type="InParanoid" id="A0A3M0CFQ6"/>
<dbReference type="EMBL" id="REFR01000010">
    <property type="protein sequence ID" value="RMB08431.1"/>
    <property type="molecule type" value="Genomic_DNA"/>
</dbReference>
<accession>A0A3M0CFQ6</accession>
<organism evidence="1 2">
    <name type="scientific">Eilatimonas milleporae</name>
    <dbReference type="NCBI Taxonomy" id="911205"/>
    <lineage>
        <taxon>Bacteria</taxon>
        <taxon>Pseudomonadati</taxon>
        <taxon>Pseudomonadota</taxon>
        <taxon>Alphaproteobacteria</taxon>
        <taxon>Kordiimonadales</taxon>
        <taxon>Kordiimonadaceae</taxon>
        <taxon>Eilatimonas</taxon>
    </lineage>
</organism>
<name>A0A3M0CFQ6_9PROT</name>
<dbReference type="CDD" id="cd06558">
    <property type="entry name" value="crotonase-like"/>
    <property type="match status" value="1"/>
</dbReference>
<dbReference type="OrthoDB" id="7257009at2"/>
<dbReference type="GO" id="GO:0006635">
    <property type="term" value="P:fatty acid beta-oxidation"/>
    <property type="evidence" value="ECO:0007669"/>
    <property type="project" value="TreeGrafter"/>
</dbReference>
<dbReference type="GO" id="GO:0003824">
    <property type="term" value="F:catalytic activity"/>
    <property type="evidence" value="ECO:0007669"/>
    <property type="project" value="UniProtKB-ARBA"/>
</dbReference>
<proteinExistence type="predicted"/>
<dbReference type="PANTHER" id="PTHR11941">
    <property type="entry name" value="ENOYL-COA HYDRATASE-RELATED"/>
    <property type="match status" value="1"/>
</dbReference>
<evidence type="ECO:0000313" key="2">
    <source>
        <dbReference type="Proteomes" id="UP000271227"/>
    </source>
</evidence>
<dbReference type="RefSeq" id="WP_121937798.1">
    <property type="nucleotide sequence ID" value="NZ_REFR01000010.1"/>
</dbReference>
<dbReference type="Pfam" id="PF00378">
    <property type="entry name" value="ECH_1"/>
    <property type="match status" value="1"/>
</dbReference>
<keyword evidence="2" id="KW-1185">Reference proteome</keyword>
<dbReference type="InterPro" id="IPR029045">
    <property type="entry name" value="ClpP/crotonase-like_dom_sf"/>
</dbReference>
<comment type="caution">
    <text evidence="1">The sequence shown here is derived from an EMBL/GenBank/DDBJ whole genome shotgun (WGS) entry which is preliminary data.</text>
</comment>
<protein>
    <submittedName>
        <fullName evidence="1">Enoyl-CoA hydratase</fullName>
    </submittedName>
</protein>
<reference evidence="1 2" key="1">
    <citation type="submission" date="2018-10" db="EMBL/GenBank/DDBJ databases">
        <title>Genomic Encyclopedia of Archaeal and Bacterial Type Strains, Phase II (KMG-II): from individual species to whole genera.</title>
        <authorList>
            <person name="Goeker M."/>
        </authorList>
    </citation>
    <scope>NUCLEOTIDE SEQUENCE [LARGE SCALE GENOMIC DNA]</scope>
    <source>
        <strain evidence="1 2">DSM 25217</strain>
    </source>
</reference>
<dbReference type="PANTHER" id="PTHR11941:SF54">
    <property type="entry name" value="ENOYL-COA HYDRATASE, MITOCHONDRIAL"/>
    <property type="match status" value="1"/>
</dbReference>